<dbReference type="Proteomes" id="UP000254701">
    <property type="component" value="Unassembled WGS sequence"/>
</dbReference>
<evidence type="ECO:0000313" key="3">
    <source>
        <dbReference type="EMBL" id="SUY28638.1"/>
    </source>
</evidence>
<reference evidence="3 4" key="1">
    <citation type="submission" date="2018-06" db="EMBL/GenBank/DDBJ databases">
        <authorList>
            <consortium name="Pathogen Informatics"/>
            <person name="Doyle S."/>
        </authorList>
    </citation>
    <scope>NUCLEOTIDE SEQUENCE [LARGE SCALE GENOMIC DNA]</scope>
    <source>
        <strain evidence="3 4">NCTC10684</strain>
    </source>
</reference>
<sequence>MTPMLEGARVVGTVEFSGLDGVPNEKRADQALYHARDIFPALKATPRQIWTGQRPATPDSLHVLGSVPEHRGLWLCFGHGAYGMTGAPPSGRLVADLILKRPPRLDAAPYSVTRF</sequence>
<dbReference type="SUPFAM" id="SSF51971">
    <property type="entry name" value="Nucleotide-binding domain"/>
    <property type="match status" value="1"/>
</dbReference>
<proteinExistence type="predicted"/>
<dbReference type="OrthoDB" id="9805337at2"/>
<dbReference type="PANTHER" id="PTHR13847">
    <property type="entry name" value="SARCOSINE DEHYDROGENASE-RELATED"/>
    <property type="match status" value="1"/>
</dbReference>
<dbReference type="InterPro" id="IPR036188">
    <property type="entry name" value="FAD/NAD-bd_sf"/>
</dbReference>
<accession>A0A381IMA4</accession>
<dbReference type="GO" id="GO:0005737">
    <property type="term" value="C:cytoplasm"/>
    <property type="evidence" value="ECO:0007669"/>
    <property type="project" value="TreeGrafter"/>
</dbReference>
<dbReference type="PANTHER" id="PTHR13847:SF289">
    <property type="entry name" value="GLYCINE OXIDASE"/>
    <property type="match status" value="1"/>
</dbReference>
<keyword evidence="1" id="KW-0560">Oxidoreductase</keyword>
<organism evidence="3 4">
    <name type="scientific">Aminobacter aminovorans</name>
    <name type="common">Chelatobacter heintzii</name>
    <dbReference type="NCBI Taxonomy" id="83263"/>
    <lineage>
        <taxon>Bacteria</taxon>
        <taxon>Pseudomonadati</taxon>
        <taxon>Pseudomonadota</taxon>
        <taxon>Alphaproteobacteria</taxon>
        <taxon>Hyphomicrobiales</taxon>
        <taxon>Phyllobacteriaceae</taxon>
        <taxon>Aminobacter</taxon>
    </lineage>
</organism>
<feature type="domain" description="FAD dependent oxidoreductase" evidence="2">
    <location>
        <begin position="1"/>
        <end position="97"/>
    </location>
</feature>
<dbReference type="Gene3D" id="3.50.50.60">
    <property type="entry name" value="FAD/NAD(P)-binding domain"/>
    <property type="match status" value="1"/>
</dbReference>
<evidence type="ECO:0000259" key="2">
    <source>
        <dbReference type="Pfam" id="PF01266"/>
    </source>
</evidence>
<dbReference type="InterPro" id="IPR006076">
    <property type="entry name" value="FAD-dep_OxRdtase"/>
</dbReference>
<gene>
    <name evidence="3" type="ORF">NCTC10684_05251</name>
</gene>
<dbReference type="EMBL" id="UFSM01000002">
    <property type="protein sequence ID" value="SUY28638.1"/>
    <property type="molecule type" value="Genomic_DNA"/>
</dbReference>
<dbReference type="Gene3D" id="3.30.9.10">
    <property type="entry name" value="D-Amino Acid Oxidase, subunit A, domain 2"/>
    <property type="match status" value="1"/>
</dbReference>
<dbReference type="GO" id="GO:0016491">
    <property type="term" value="F:oxidoreductase activity"/>
    <property type="evidence" value="ECO:0007669"/>
    <property type="project" value="UniProtKB-KW"/>
</dbReference>
<evidence type="ECO:0000313" key="4">
    <source>
        <dbReference type="Proteomes" id="UP000254701"/>
    </source>
</evidence>
<dbReference type="SUPFAM" id="SSF54373">
    <property type="entry name" value="FAD-linked reductases, C-terminal domain"/>
    <property type="match status" value="1"/>
</dbReference>
<dbReference type="Pfam" id="PF01266">
    <property type="entry name" value="DAO"/>
    <property type="match status" value="1"/>
</dbReference>
<evidence type="ECO:0000256" key="1">
    <source>
        <dbReference type="ARBA" id="ARBA00023002"/>
    </source>
</evidence>
<name>A0A381IMA4_AMIAI</name>
<dbReference type="AlphaFoldDB" id="A0A381IMA4"/>
<protein>
    <submittedName>
        <fullName evidence="3">D-amino acid dehydrogenase small subunit</fullName>
    </submittedName>
</protein>